<accession>A0ABN7SAT6</accession>
<feature type="compositionally biased region" description="Polar residues" evidence="1">
    <location>
        <begin position="767"/>
        <end position="778"/>
    </location>
</feature>
<keyword evidence="2" id="KW-0812">Transmembrane</keyword>
<feature type="region of interest" description="Disordered" evidence="1">
    <location>
        <begin position="1185"/>
        <end position="1256"/>
    </location>
</feature>
<feature type="compositionally biased region" description="Basic and acidic residues" evidence="1">
    <location>
        <begin position="1003"/>
        <end position="1024"/>
    </location>
</feature>
<feature type="compositionally biased region" description="Basic and acidic residues" evidence="1">
    <location>
        <begin position="735"/>
        <end position="766"/>
    </location>
</feature>
<keyword evidence="2" id="KW-1133">Transmembrane helix</keyword>
<keyword evidence="2" id="KW-0472">Membrane</keyword>
<name>A0ABN7SAT6_OIKDI</name>
<evidence type="ECO:0000313" key="3">
    <source>
        <dbReference type="EMBL" id="CAG5094385.1"/>
    </source>
</evidence>
<feature type="transmembrane region" description="Helical" evidence="2">
    <location>
        <begin position="912"/>
        <end position="936"/>
    </location>
</feature>
<dbReference type="Proteomes" id="UP001158576">
    <property type="component" value="Chromosome XSR"/>
</dbReference>
<feature type="compositionally biased region" description="Low complexity" evidence="1">
    <location>
        <begin position="603"/>
        <end position="619"/>
    </location>
</feature>
<sequence>MKERVCSGYCPDICTFCYWVDNGCSNQFFMCNETYGVQTQECPGDQVLFFRDPEDIEGNVTEIPGYFECGLNKICGRYDEYCDDPTTKTSTTTTFTTHLITTILSTSEALTTVLFQDSLSTVPSEEPTTDAIFSSTFFSSTSIFDLTTFLPTIASTFPEFTTTPFYSTKATEKYETTTEDVTTRPLSLPTTAQSSSGVETLSTFSFATTGATADYSGTTAETSTTAETMTTGIVETESTTPIPTTTTKTLSSSSSFSTLVSTLTLTTSTFSDQSSTQEELGEDPPILGKSLVAVIIPTIMFLVAVAILFVMFGNRKASEIKPMKKFAQDEPGSNYDKWDHEMAPGHVNPSYYNPNFLLPTVTAQIDEQTGPSSIIDVPGSAQLSTKDISENNDFSLDDLPSVFSSESDKKTISSNHLDKVKANLRKSFTETVGTDSSTIKVDSISINSDIFKKDQKEAGYISESCEIAKAFEKVKGRSIKERDVDVDSIPEEEGNDDVVMDSAPCSDVQMIVEKETKKETSKKKTSKHANKNIAEKVKNAKKWLAKAKSDSLLVTDSESEYRRRNREKGKMLPRMEDLSEVEGVKPKVQRRKSVKERNKKASKNSNSSLTNSATTQSQTRTLLKTKKNDTSADIHTSVLDSTTGKTTTDPTTLSTHGTTDTGTTRTTSWTGNDQSFFSGTETGTGTKTGTTLTITASTTMTSSRTDLMTSSSMTRTTETFTQTETETETEATTQRSRDETSETETRTHSFSKVDETDYSRSRDEISHSNSGSKNYTATDYTEPTVVNTTDWSKSGLNQYSKSYSDISKQNSYSEKYSSDERVRGYSTGSKGAYSSTLSTNDLRRSQGYYYSMQNEKIEEDERSRTYELSNLSQTDLSKLRYKLSKIRLTEIFCFSLKISHIPILQIPLLQFIIIILIFIFIIILQFIIIIEIVKLLRFSTFKKRKVRQNRIFPPIRSSSKKSHDETNLAAPTHDPTDVSLSTFPEISITEAENTSAEMAPAKSPEKARKKADKETLSVKKIETKKSKKSRKSPTQLELKMSDFMDELEEVLSEMSERSDAECQREVSRIPVRKMLSTFESEINERPRRFRQHPVIGAKAKRSSTRSKRVSQKSPESFSEKVERFTTDGSTSKSPRKMSFGGRTPVGSRMKSYLGTQTSGSGEQLNSRTFAKVSYDQYTSVFNSDHTSTAPSITQTPSFTNTTAQTTTTTTNSSNTNNNSAYSAVEIDFDRSSISSDTELNDNRPSTRPSTTYDMDV</sequence>
<feature type="transmembrane region" description="Helical" evidence="2">
    <location>
        <begin position="291"/>
        <end position="313"/>
    </location>
</feature>
<feature type="compositionally biased region" description="Polar residues" evidence="1">
    <location>
        <begin position="1231"/>
        <end position="1256"/>
    </location>
</feature>
<feature type="compositionally biased region" description="Basic residues" evidence="1">
    <location>
        <begin position="1098"/>
        <end position="1110"/>
    </location>
</feature>
<feature type="compositionally biased region" description="Low complexity" evidence="1">
    <location>
        <begin position="640"/>
        <end position="734"/>
    </location>
</feature>
<feature type="region of interest" description="Disordered" evidence="1">
    <location>
        <begin position="1096"/>
        <end position="1148"/>
    </location>
</feature>
<dbReference type="EMBL" id="OU015569">
    <property type="protein sequence ID" value="CAG5094385.1"/>
    <property type="molecule type" value="Genomic_DNA"/>
</dbReference>
<evidence type="ECO:0000256" key="2">
    <source>
        <dbReference type="SAM" id="Phobius"/>
    </source>
</evidence>
<proteinExistence type="predicted"/>
<feature type="compositionally biased region" description="Low complexity" evidence="1">
    <location>
        <begin position="1193"/>
        <end position="1219"/>
    </location>
</feature>
<feature type="region of interest" description="Disordered" evidence="1">
    <location>
        <begin position="954"/>
        <end position="976"/>
    </location>
</feature>
<feature type="compositionally biased region" description="Basic residues" evidence="1">
    <location>
        <begin position="587"/>
        <end position="602"/>
    </location>
</feature>
<feature type="region of interest" description="Disordered" evidence="1">
    <location>
        <begin position="803"/>
        <end position="835"/>
    </location>
</feature>
<gene>
    <name evidence="3" type="ORF">OKIOD_LOCUS5067</name>
</gene>
<evidence type="ECO:0000313" key="4">
    <source>
        <dbReference type="Proteomes" id="UP001158576"/>
    </source>
</evidence>
<evidence type="ECO:0000256" key="1">
    <source>
        <dbReference type="SAM" id="MobiDB-lite"/>
    </source>
</evidence>
<feature type="region of interest" description="Disordered" evidence="1">
    <location>
        <begin position="640"/>
        <end position="778"/>
    </location>
</feature>
<feature type="compositionally biased region" description="Polar residues" evidence="1">
    <location>
        <begin position="803"/>
        <end position="815"/>
    </location>
</feature>
<feature type="compositionally biased region" description="Polar residues" evidence="1">
    <location>
        <begin position="826"/>
        <end position="835"/>
    </location>
</feature>
<reference evidence="3 4" key="1">
    <citation type="submission" date="2021-04" db="EMBL/GenBank/DDBJ databases">
        <authorList>
            <person name="Bliznina A."/>
        </authorList>
    </citation>
    <scope>NUCLEOTIDE SEQUENCE [LARGE SCALE GENOMIC DNA]</scope>
</reference>
<organism evidence="3 4">
    <name type="scientific">Oikopleura dioica</name>
    <name type="common">Tunicate</name>
    <dbReference type="NCBI Taxonomy" id="34765"/>
    <lineage>
        <taxon>Eukaryota</taxon>
        <taxon>Metazoa</taxon>
        <taxon>Chordata</taxon>
        <taxon>Tunicata</taxon>
        <taxon>Appendicularia</taxon>
        <taxon>Copelata</taxon>
        <taxon>Oikopleuridae</taxon>
        <taxon>Oikopleura</taxon>
    </lineage>
</organism>
<feature type="compositionally biased region" description="Basic and acidic residues" evidence="1">
    <location>
        <begin position="568"/>
        <end position="585"/>
    </location>
</feature>
<keyword evidence="4" id="KW-1185">Reference proteome</keyword>
<feature type="region of interest" description="Disordered" evidence="1">
    <location>
        <begin position="554"/>
        <end position="619"/>
    </location>
</feature>
<protein>
    <submittedName>
        <fullName evidence="3">Oidioi.mRNA.OKI2018_I69.XSR.g13509.t1.cds</fullName>
    </submittedName>
</protein>
<feature type="region of interest" description="Disordered" evidence="1">
    <location>
        <begin position="992"/>
        <end position="1035"/>
    </location>
</feature>